<evidence type="ECO:0000256" key="1">
    <source>
        <dbReference type="SAM" id="Coils"/>
    </source>
</evidence>
<dbReference type="EMBL" id="JAODBU010000002">
    <property type="protein sequence ID" value="MCT7397587.1"/>
    <property type="molecule type" value="Genomic_DNA"/>
</dbReference>
<keyword evidence="2" id="KW-1133">Transmembrane helix</keyword>
<keyword evidence="1" id="KW-0175">Coiled coil</keyword>
<keyword evidence="2" id="KW-0812">Transmembrane</keyword>
<accession>A0ABT2LWC6</accession>
<reference evidence="3" key="1">
    <citation type="submission" date="2022-09" db="EMBL/GenBank/DDBJ databases">
        <title>Eubacterium sp. LFL-14 isolated from human feces.</title>
        <authorList>
            <person name="Liu F."/>
        </authorList>
    </citation>
    <scope>NUCLEOTIDE SEQUENCE</scope>
    <source>
        <strain evidence="3">LFL-14</strain>
    </source>
</reference>
<dbReference type="RefSeq" id="WP_260978080.1">
    <property type="nucleotide sequence ID" value="NZ_JAODBU010000002.1"/>
</dbReference>
<feature type="transmembrane region" description="Helical" evidence="2">
    <location>
        <begin position="15"/>
        <end position="35"/>
    </location>
</feature>
<dbReference type="Proteomes" id="UP001431199">
    <property type="component" value="Unassembled WGS sequence"/>
</dbReference>
<keyword evidence="4" id="KW-1185">Reference proteome</keyword>
<comment type="caution">
    <text evidence="3">The sequence shown here is derived from an EMBL/GenBank/DDBJ whole genome shotgun (WGS) entry which is preliminary data.</text>
</comment>
<proteinExistence type="predicted"/>
<gene>
    <name evidence="3" type="ORF">N5B56_00630</name>
</gene>
<evidence type="ECO:0000313" key="4">
    <source>
        <dbReference type="Proteomes" id="UP001431199"/>
    </source>
</evidence>
<name>A0ABT2LWC6_9FIRM</name>
<evidence type="ECO:0000256" key="2">
    <source>
        <dbReference type="SAM" id="Phobius"/>
    </source>
</evidence>
<feature type="coiled-coil region" evidence="1">
    <location>
        <begin position="291"/>
        <end position="318"/>
    </location>
</feature>
<protein>
    <submittedName>
        <fullName evidence="3">Uncharacterized protein</fullName>
    </submittedName>
</protein>
<keyword evidence="2" id="KW-0472">Membrane</keyword>
<sequence length="582" mass="65087">MNEFETSTQPKKKKFIPVIIIAVILVAIIGGSVYASRSVISNIFQEKFAKPEDYYHRVENNNINNDIDNSIKSYSTAYKLITSKKYSSTASIHLDFSDELKDQLVKINSKLNQINSAELTYKSSFDNSKEVVTLAAKINDANLVSGNGFIDFDNAKIYGQIPEISDSYLDFSSYLNSEEYDVNIDSLKSLGSFSDLYPEPEKLESILKKYSTLFVNSVSNVEKTKTTITANSITQDCVGLTVKMSGQELYDSIHTILETAKDDKDIQSIIDDMIDYIKSIDSSSDLNDVTSKSYYEDIDSLIQELEESKDEFTKYEDLLDMFVYVDNKGNIIGRTITITADKTYTIEYKRAIKATSLGIESTIKEGDKVVFLVKGKGSSTLTEFSGDFVITFPTEEVTINATVSNGDVSKLLDGTFNGDITLTTTYKDLEDYKLNLSVKTSLLSSLVKVEALDKENSCGILTLKQESTNKADIDFPDTNSTFIDVSDSNALDNYISNFNIESFINDFASRANLDISYSDIVSDTLGYYSSLKNDYNASDYNFSDFDASDYNTSDFDISDYDSSDFDSSDSYISDYTSDLDIY</sequence>
<evidence type="ECO:0000313" key="3">
    <source>
        <dbReference type="EMBL" id="MCT7397587.1"/>
    </source>
</evidence>
<organism evidence="3 4">
    <name type="scientific">Eubacterium album</name>
    <dbReference type="NCBI Taxonomy" id="2978477"/>
    <lineage>
        <taxon>Bacteria</taxon>
        <taxon>Bacillati</taxon>
        <taxon>Bacillota</taxon>
        <taxon>Clostridia</taxon>
        <taxon>Eubacteriales</taxon>
        <taxon>Eubacteriaceae</taxon>
        <taxon>Eubacterium</taxon>
    </lineage>
</organism>